<dbReference type="GO" id="GO:0030295">
    <property type="term" value="F:protein kinase activator activity"/>
    <property type="evidence" value="ECO:0007669"/>
    <property type="project" value="TreeGrafter"/>
</dbReference>
<evidence type="ECO:0000313" key="11">
    <source>
        <dbReference type="Proteomes" id="UP000503278"/>
    </source>
</evidence>
<feature type="domain" description="Histidine kinase" evidence="7">
    <location>
        <begin position="447"/>
        <end position="663"/>
    </location>
</feature>
<dbReference type="Pfam" id="PF01590">
    <property type="entry name" value="GAF"/>
    <property type="match status" value="1"/>
</dbReference>
<feature type="domain" description="PAC" evidence="9">
    <location>
        <begin position="260"/>
        <end position="315"/>
    </location>
</feature>
<dbReference type="InterPro" id="IPR029016">
    <property type="entry name" value="GAF-like_dom_sf"/>
</dbReference>
<evidence type="ECO:0000313" key="10">
    <source>
        <dbReference type="EMBL" id="QJD95929.1"/>
    </source>
</evidence>
<evidence type="ECO:0000259" key="9">
    <source>
        <dbReference type="PROSITE" id="PS50113"/>
    </source>
</evidence>
<reference evidence="10 11" key="1">
    <citation type="submission" date="2020-04" db="EMBL/GenBank/DDBJ databases">
        <title>Genome sequencing of novel species.</title>
        <authorList>
            <person name="Heo J."/>
            <person name="Kim S.-J."/>
            <person name="Kim J.-S."/>
            <person name="Hong S.-B."/>
            <person name="Kwon S.-W."/>
        </authorList>
    </citation>
    <scope>NUCLEOTIDE SEQUENCE [LARGE SCALE GENOMIC DNA]</scope>
    <source>
        <strain evidence="10 11">F39-2</strain>
    </source>
</reference>
<dbReference type="SUPFAM" id="SSF55781">
    <property type="entry name" value="GAF domain-like"/>
    <property type="match status" value="1"/>
</dbReference>
<dbReference type="SMART" id="SM00387">
    <property type="entry name" value="HATPase_c"/>
    <property type="match status" value="1"/>
</dbReference>
<sequence length="663" mass="74962">MSNHSSLSTAEVARLAALQSYHILDTATDEDFEQLTELASVICETPISLISFVDEDRQWFKSSRGLDVQQTSREQSFCAHAILKPDELMQVEDARRDERFKDNPLVTGQPNIVFYAGVPLVDEEGHALGSLCVIDRHSRQLTPAQQKGLQLLAKQVMEKLQLRKRLIDMQNSSDRTMRIHQLLVVSEQELREIVNHLPEPTGVYVGEELIIRYANPSMLSIMGKDVAVIGMPYHLALPELAAEDFPTLMRRVMQTGVAYEQRQARISFVHNGTFKEFYFDYRLTPLRNEQGQVWGLLNTAVDVTQAVKAQFKAKRAEDMFRLAVSTAGMGDWHLDSRNNLLYASPRTKELFGYLPEDEMPLDAAISQITDEYRDLVSKAIKAAVDEGRAYDLEYPIIGHRDGELRWVKATGKLYPDELGNMTDFLGTLLDITERKLEEQRREDFIGIVSHELRSPLTSLNGYVQMLELTASKSANTKLADIAIKARRQVIRMEALIAGFLDVARMKEGKIALNERALDMADLVRIAEEESLATITSHHVIFHPVAYTPVYADRDKIEQVIVNFINNAVKYSAKNSTIHVACITRNGMAHVSVVDEGMGIPVKDQPHIFNRFYRVEGKHTLKIKGFGIGLYICKEIIERHKGQIGVESVEGKGSAFWFQIPIHP</sequence>
<keyword evidence="6" id="KW-0472">Membrane</keyword>
<dbReference type="InterPro" id="IPR005467">
    <property type="entry name" value="His_kinase_dom"/>
</dbReference>
<dbReference type="EMBL" id="CP051682">
    <property type="protein sequence ID" value="QJD95929.1"/>
    <property type="molecule type" value="Genomic_DNA"/>
</dbReference>
<evidence type="ECO:0000256" key="2">
    <source>
        <dbReference type="ARBA" id="ARBA00012438"/>
    </source>
</evidence>
<keyword evidence="4" id="KW-0808">Transferase</keyword>
<dbReference type="SMART" id="SM00388">
    <property type="entry name" value="HisKA"/>
    <property type="match status" value="1"/>
</dbReference>
<dbReference type="InterPro" id="IPR013655">
    <property type="entry name" value="PAS_fold_3"/>
</dbReference>
<evidence type="ECO:0000259" key="8">
    <source>
        <dbReference type="PROSITE" id="PS50112"/>
    </source>
</evidence>
<evidence type="ECO:0000256" key="5">
    <source>
        <dbReference type="ARBA" id="ARBA00022777"/>
    </source>
</evidence>
<dbReference type="Pfam" id="PF02518">
    <property type="entry name" value="HATPase_c"/>
    <property type="match status" value="1"/>
</dbReference>
<evidence type="ECO:0000256" key="6">
    <source>
        <dbReference type="ARBA" id="ARBA00023136"/>
    </source>
</evidence>
<dbReference type="GO" id="GO:0000156">
    <property type="term" value="F:phosphorelay response regulator activity"/>
    <property type="evidence" value="ECO:0007669"/>
    <property type="project" value="TreeGrafter"/>
</dbReference>
<dbReference type="InterPro" id="IPR004358">
    <property type="entry name" value="Sig_transdc_His_kin-like_C"/>
</dbReference>
<comment type="catalytic activity">
    <reaction evidence="1">
        <text>ATP + protein L-histidine = ADP + protein N-phospho-L-histidine.</text>
        <dbReference type="EC" id="2.7.13.3"/>
    </reaction>
</comment>
<dbReference type="SUPFAM" id="SSF55874">
    <property type="entry name" value="ATPase domain of HSP90 chaperone/DNA topoisomerase II/histidine kinase"/>
    <property type="match status" value="1"/>
</dbReference>
<dbReference type="EC" id="2.7.13.3" evidence="2"/>
<dbReference type="PANTHER" id="PTHR42878">
    <property type="entry name" value="TWO-COMPONENT HISTIDINE KINASE"/>
    <property type="match status" value="1"/>
</dbReference>
<dbReference type="InterPro" id="IPR036097">
    <property type="entry name" value="HisK_dim/P_sf"/>
</dbReference>
<dbReference type="SMART" id="SM00086">
    <property type="entry name" value="PAC"/>
    <property type="match status" value="2"/>
</dbReference>
<accession>A0A7L5E0W7</accession>
<dbReference type="Pfam" id="PF08448">
    <property type="entry name" value="PAS_4"/>
    <property type="match status" value="1"/>
</dbReference>
<dbReference type="PROSITE" id="PS50109">
    <property type="entry name" value="HIS_KIN"/>
    <property type="match status" value="1"/>
</dbReference>
<evidence type="ECO:0000259" key="7">
    <source>
        <dbReference type="PROSITE" id="PS50109"/>
    </source>
</evidence>
<dbReference type="CDD" id="cd00130">
    <property type="entry name" value="PAS"/>
    <property type="match status" value="2"/>
</dbReference>
<dbReference type="PROSITE" id="PS50112">
    <property type="entry name" value="PAS"/>
    <property type="match status" value="1"/>
</dbReference>
<dbReference type="CDD" id="cd00075">
    <property type="entry name" value="HATPase"/>
    <property type="match status" value="1"/>
</dbReference>
<evidence type="ECO:0000256" key="1">
    <source>
        <dbReference type="ARBA" id="ARBA00000085"/>
    </source>
</evidence>
<dbReference type="CDD" id="cd00082">
    <property type="entry name" value="HisKA"/>
    <property type="match status" value="1"/>
</dbReference>
<dbReference type="KEGG" id="mrob:HH214_08600"/>
<dbReference type="InterPro" id="IPR003018">
    <property type="entry name" value="GAF"/>
</dbReference>
<dbReference type="SMART" id="SM00065">
    <property type="entry name" value="GAF"/>
    <property type="match status" value="1"/>
</dbReference>
<feature type="domain" description="PAS" evidence="8">
    <location>
        <begin position="316"/>
        <end position="387"/>
    </location>
</feature>
<keyword evidence="5" id="KW-0418">Kinase</keyword>
<dbReference type="InterPro" id="IPR003661">
    <property type="entry name" value="HisK_dim/P_dom"/>
</dbReference>
<protein>
    <recommendedName>
        <fullName evidence="2">histidine kinase</fullName>
        <ecNumber evidence="2">2.7.13.3</ecNumber>
    </recommendedName>
</protein>
<dbReference type="PRINTS" id="PR00344">
    <property type="entry name" value="BCTRLSENSOR"/>
</dbReference>
<organism evidence="10 11">
    <name type="scientific">Mucilaginibacter robiniae</name>
    <dbReference type="NCBI Taxonomy" id="2728022"/>
    <lineage>
        <taxon>Bacteria</taxon>
        <taxon>Pseudomonadati</taxon>
        <taxon>Bacteroidota</taxon>
        <taxon>Sphingobacteriia</taxon>
        <taxon>Sphingobacteriales</taxon>
        <taxon>Sphingobacteriaceae</taxon>
        <taxon>Mucilaginibacter</taxon>
    </lineage>
</organism>
<dbReference type="Gene3D" id="3.30.450.20">
    <property type="entry name" value="PAS domain"/>
    <property type="match status" value="2"/>
</dbReference>
<dbReference type="PROSITE" id="PS50113">
    <property type="entry name" value="PAC"/>
    <property type="match status" value="2"/>
</dbReference>
<dbReference type="Proteomes" id="UP000503278">
    <property type="component" value="Chromosome"/>
</dbReference>
<dbReference type="InterPro" id="IPR000014">
    <property type="entry name" value="PAS"/>
</dbReference>
<dbReference type="PANTHER" id="PTHR42878:SF13">
    <property type="entry name" value="HISTIDINE KINASE"/>
    <property type="match status" value="1"/>
</dbReference>
<dbReference type="NCBIfam" id="TIGR00229">
    <property type="entry name" value="sensory_box"/>
    <property type="match status" value="2"/>
</dbReference>
<dbReference type="Gene3D" id="2.10.70.100">
    <property type="match status" value="1"/>
</dbReference>
<name>A0A7L5E0W7_9SPHI</name>
<feature type="domain" description="PAC" evidence="9">
    <location>
        <begin position="390"/>
        <end position="443"/>
    </location>
</feature>
<dbReference type="InterPro" id="IPR035965">
    <property type="entry name" value="PAS-like_dom_sf"/>
</dbReference>
<dbReference type="SMART" id="SM00091">
    <property type="entry name" value="PAS"/>
    <property type="match status" value="2"/>
</dbReference>
<gene>
    <name evidence="10" type="ORF">HH214_08600</name>
</gene>
<dbReference type="InterPro" id="IPR036890">
    <property type="entry name" value="HATPase_C_sf"/>
</dbReference>
<dbReference type="Pfam" id="PF00512">
    <property type="entry name" value="HisKA"/>
    <property type="match status" value="1"/>
</dbReference>
<dbReference type="InterPro" id="IPR003594">
    <property type="entry name" value="HATPase_dom"/>
</dbReference>
<dbReference type="InterPro" id="IPR000700">
    <property type="entry name" value="PAS-assoc_C"/>
</dbReference>
<dbReference type="GO" id="GO:0007234">
    <property type="term" value="P:osmosensory signaling via phosphorelay pathway"/>
    <property type="evidence" value="ECO:0007669"/>
    <property type="project" value="TreeGrafter"/>
</dbReference>
<dbReference type="Gene3D" id="3.30.565.10">
    <property type="entry name" value="Histidine kinase-like ATPase, C-terminal domain"/>
    <property type="match status" value="1"/>
</dbReference>
<dbReference type="RefSeq" id="WP_169606935.1">
    <property type="nucleotide sequence ID" value="NZ_CP051682.1"/>
</dbReference>
<dbReference type="Pfam" id="PF08447">
    <property type="entry name" value="PAS_3"/>
    <property type="match status" value="1"/>
</dbReference>
<dbReference type="AlphaFoldDB" id="A0A7L5E0W7"/>
<dbReference type="GO" id="GO:0000155">
    <property type="term" value="F:phosphorelay sensor kinase activity"/>
    <property type="evidence" value="ECO:0007669"/>
    <property type="project" value="InterPro"/>
</dbReference>
<dbReference type="SUPFAM" id="SSF55785">
    <property type="entry name" value="PYP-like sensor domain (PAS domain)"/>
    <property type="match status" value="2"/>
</dbReference>
<dbReference type="InterPro" id="IPR050351">
    <property type="entry name" value="BphY/WalK/GraS-like"/>
</dbReference>
<dbReference type="InterPro" id="IPR013656">
    <property type="entry name" value="PAS_4"/>
</dbReference>
<dbReference type="Gene3D" id="1.10.287.130">
    <property type="match status" value="1"/>
</dbReference>
<evidence type="ECO:0000256" key="4">
    <source>
        <dbReference type="ARBA" id="ARBA00022679"/>
    </source>
</evidence>
<keyword evidence="11" id="KW-1185">Reference proteome</keyword>
<dbReference type="FunFam" id="3.30.565.10:FF:000006">
    <property type="entry name" value="Sensor histidine kinase WalK"/>
    <property type="match status" value="1"/>
</dbReference>
<dbReference type="GO" id="GO:0016020">
    <property type="term" value="C:membrane"/>
    <property type="evidence" value="ECO:0007669"/>
    <property type="project" value="UniProtKB-SubCell"/>
</dbReference>
<dbReference type="SUPFAM" id="SSF47384">
    <property type="entry name" value="Homodimeric domain of signal transducing histidine kinase"/>
    <property type="match status" value="1"/>
</dbReference>
<dbReference type="Gene3D" id="3.30.450.40">
    <property type="match status" value="1"/>
</dbReference>
<evidence type="ECO:0000256" key="3">
    <source>
        <dbReference type="ARBA" id="ARBA00022553"/>
    </source>
</evidence>
<proteinExistence type="predicted"/>
<keyword evidence="3" id="KW-0597">Phosphoprotein</keyword>
<dbReference type="InterPro" id="IPR001610">
    <property type="entry name" value="PAC"/>
</dbReference>